<evidence type="ECO:0008006" key="2">
    <source>
        <dbReference type="Google" id="ProtNLM"/>
    </source>
</evidence>
<reference evidence="1" key="1">
    <citation type="submission" date="2016-10" db="EMBL/GenBank/DDBJ databases">
        <authorList>
            <person name="de Groot N.N."/>
        </authorList>
    </citation>
    <scope>NUCLEOTIDE SEQUENCE</scope>
</reference>
<protein>
    <recommendedName>
        <fullName evidence="2">Lipoprotein</fullName>
    </recommendedName>
</protein>
<name>A0A1W1BXA8_9ZZZZ</name>
<proteinExistence type="predicted"/>
<dbReference type="EMBL" id="FPHN01000088">
    <property type="protein sequence ID" value="SFV58166.1"/>
    <property type="molecule type" value="Genomic_DNA"/>
</dbReference>
<evidence type="ECO:0000313" key="1">
    <source>
        <dbReference type="EMBL" id="SFV58166.1"/>
    </source>
</evidence>
<dbReference type="AlphaFoldDB" id="A0A1W1BXA8"/>
<sequence length="258" mass="30089">MRQYILFILLILVSGCTKHPKKPLCIIHPTSKDGNLTVVEDSSETSKEDEELKVIDDGEGGSNKVDDEYCIVDVFTDSMFLNGDRIKLIKNLDALPWEKKALLKAYKNNTKLWNKKQRKEFQKILEEDKYLSLCGDRRYYDNLLFTAEEPQADILHSILLIKYLNNLSHGCKKWVSQKTSDENKHKNIPSLYLLDMVEKDALIERLFIPFIPNHKSFKVAIKEYKNMKNRDAKSQKLKDKRLEIEEMKAIDSSPSYKK</sequence>
<dbReference type="PROSITE" id="PS51257">
    <property type="entry name" value="PROKAR_LIPOPROTEIN"/>
    <property type="match status" value="1"/>
</dbReference>
<accession>A0A1W1BXA8</accession>
<gene>
    <name evidence="1" type="ORF">MNB_SV-14-107</name>
</gene>
<organism evidence="1">
    <name type="scientific">hydrothermal vent metagenome</name>
    <dbReference type="NCBI Taxonomy" id="652676"/>
    <lineage>
        <taxon>unclassified sequences</taxon>
        <taxon>metagenomes</taxon>
        <taxon>ecological metagenomes</taxon>
    </lineage>
</organism>